<feature type="region of interest" description="Disordered" evidence="1">
    <location>
        <begin position="1"/>
        <end position="132"/>
    </location>
</feature>
<dbReference type="AlphaFoldDB" id="A0A7J7RM31"/>
<feature type="compositionally biased region" description="Low complexity" evidence="1">
    <location>
        <begin position="83"/>
        <end position="98"/>
    </location>
</feature>
<feature type="compositionally biased region" description="Low complexity" evidence="1">
    <location>
        <begin position="14"/>
        <end position="29"/>
    </location>
</feature>
<dbReference type="Proteomes" id="UP000558488">
    <property type="component" value="Unassembled WGS sequence"/>
</dbReference>
<protein>
    <submittedName>
        <fullName evidence="2">Uncharacterized protein</fullName>
    </submittedName>
</protein>
<evidence type="ECO:0000256" key="1">
    <source>
        <dbReference type="SAM" id="MobiDB-lite"/>
    </source>
</evidence>
<name>A0A7J7RM31_PIPKU</name>
<keyword evidence="3" id="KW-1185">Reference proteome</keyword>
<sequence>MRPETGPPAPHPTPRLGSPSSRSPGGQSTPPAPFLRRLWERGRPSPLARSPLSPPPRLGKRCPGHLGTHLHPGLPPGGRSPHSAQAASPLPACLPAPQGSLPLEPQGGVAPSTHKDGPRPLWPSYKTSLCGQ</sequence>
<proteinExistence type="predicted"/>
<comment type="caution">
    <text evidence="2">The sequence shown here is derived from an EMBL/GenBank/DDBJ whole genome shotgun (WGS) entry which is preliminary data.</text>
</comment>
<organism evidence="2 3">
    <name type="scientific">Pipistrellus kuhlii</name>
    <name type="common">Kuhl's pipistrelle</name>
    <dbReference type="NCBI Taxonomy" id="59472"/>
    <lineage>
        <taxon>Eukaryota</taxon>
        <taxon>Metazoa</taxon>
        <taxon>Chordata</taxon>
        <taxon>Craniata</taxon>
        <taxon>Vertebrata</taxon>
        <taxon>Euteleostomi</taxon>
        <taxon>Mammalia</taxon>
        <taxon>Eutheria</taxon>
        <taxon>Laurasiatheria</taxon>
        <taxon>Chiroptera</taxon>
        <taxon>Yangochiroptera</taxon>
        <taxon>Vespertilionidae</taxon>
        <taxon>Pipistrellus</taxon>
    </lineage>
</organism>
<reference evidence="2 3" key="1">
    <citation type="journal article" date="2020" name="Nature">
        <title>Six reference-quality genomes reveal evolution of bat adaptations.</title>
        <authorList>
            <person name="Jebb D."/>
            <person name="Huang Z."/>
            <person name="Pippel M."/>
            <person name="Hughes G.M."/>
            <person name="Lavrichenko K."/>
            <person name="Devanna P."/>
            <person name="Winkler S."/>
            <person name="Jermiin L.S."/>
            <person name="Skirmuntt E.C."/>
            <person name="Katzourakis A."/>
            <person name="Burkitt-Gray L."/>
            <person name="Ray D.A."/>
            <person name="Sullivan K.A.M."/>
            <person name="Roscito J.G."/>
            <person name="Kirilenko B.M."/>
            <person name="Davalos L.M."/>
            <person name="Corthals A.P."/>
            <person name="Power M.L."/>
            <person name="Jones G."/>
            <person name="Ransome R.D."/>
            <person name="Dechmann D.K.N."/>
            <person name="Locatelli A.G."/>
            <person name="Puechmaille S.J."/>
            <person name="Fedrigo O."/>
            <person name="Jarvis E.D."/>
            <person name="Hiller M."/>
            <person name="Vernes S.C."/>
            <person name="Myers E.W."/>
            <person name="Teeling E.C."/>
        </authorList>
    </citation>
    <scope>NUCLEOTIDE SEQUENCE [LARGE SCALE GENOMIC DNA]</scope>
    <source>
        <strain evidence="2">MPipKuh1</strain>
        <tissue evidence="2">Flight muscle</tissue>
    </source>
</reference>
<accession>A0A7J7RM31</accession>
<dbReference type="EMBL" id="JACAGB010000068">
    <property type="protein sequence ID" value="KAF6277189.1"/>
    <property type="molecule type" value="Genomic_DNA"/>
</dbReference>
<gene>
    <name evidence="2" type="ORF">mPipKuh1_010407</name>
</gene>
<evidence type="ECO:0000313" key="2">
    <source>
        <dbReference type="EMBL" id="KAF6277189.1"/>
    </source>
</evidence>
<evidence type="ECO:0000313" key="3">
    <source>
        <dbReference type="Proteomes" id="UP000558488"/>
    </source>
</evidence>
<feature type="compositionally biased region" description="Pro residues" evidence="1">
    <location>
        <begin position="1"/>
        <end position="13"/>
    </location>
</feature>